<proteinExistence type="predicted"/>
<evidence type="ECO:0000259" key="2">
    <source>
        <dbReference type="Pfam" id="PF00188"/>
    </source>
</evidence>
<dbReference type="InterPro" id="IPR035940">
    <property type="entry name" value="CAP_sf"/>
</dbReference>
<comment type="caution">
    <text evidence="3">The sequence shown here is derived from an EMBL/GenBank/DDBJ whole genome shotgun (WGS) entry which is preliminary data.</text>
</comment>
<keyword evidence="4" id="KW-1185">Reference proteome</keyword>
<evidence type="ECO:0000256" key="1">
    <source>
        <dbReference type="SAM" id="SignalP"/>
    </source>
</evidence>
<protein>
    <recommendedName>
        <fullName evidence="2">SCP domain-containing protein</fullName>
    </recommendedName>
</protein>
<dbReference type="EMBL" id="BONQ01000137">
    <property type="protein sequence ID" value="GIG50618.1"/>
    <property type="molecule type" value="Genomic_DNA"/>
</dbReference>
<evidence type="ECO:0000313" key="4">
    <source>
        <dbReference type="Proteomes" id="UP000660611"/>
    </source>
</evidence>
<name>A0A919PXU0_9ACTN</name>
<dbReference type="SUPFAM" id="SSF55797">
    <property type="entry name" value="PR-1-like"/>
    <property type="match status" value="1"/>
</dbReference>
<dbReference type="RefSeq" id="WP_203852262.1">
    <property type="nucleotide sequence ID" value="NZ_BAAAVW010000010.1"/>
</dbReference>
<feature type="domain" description="SCP" evidence="2">
    <location>
        <begin position="40"/>
        <end position="155"/>
    </location>
</feature>
<keyword evidence="1" id="KW-0732">Signal</keyword>
<accession>A0A919PXU0</accession>
<dbReference type="AlphaFoldDB" id="A0A919PXU0"/>
<feature type="signal peptide" evidence="1">
    <location>
        <begin position="1"/>
        <end position="29"/>
    </location>
</feature>
<dbReference type="Pfam" id="PF00188">
    <property type="entry name" value="CAP"/>
    <property type="match status" value="1"/>
</dbReference>
<organism evidence="3 4">
    <name type="scientific">Dactylosporangium siamense</name>
    <dbReference type="NCBI Taxonomy" id="685454"/>
    <lineage>
        <taxon>Bacteria</taxon>
        <taxon>Bacillati</taxon>
        <taxon>Actinomycetota</taxon>
        <taxon>Actinomycetes</taxon>
        <taxon>Micromonosporales</taxon>
        <taxon>Micromonosporaceae</taxon>
        <taxon>Dactylosporangium</taxon>
    </lineage>
</organism>
<dbReference type="CDD" id="cd05379">
    <property type="entry name" value="CAP_bacterial"/>
    <property type="match status" value="1"/>
</dbReference>
<dbReference type="PANTHER" id="PTHR31157:SF1">
    <property type="entry name" value="SCP DOMAIN-CONTAINING PROTEIN"/>
    <property type="match status" value="1"/>
</dbReference>
<feature type="chain" id="PRO_5036988484" description="SCP domain-containing protein" evidence="1">
    <location>
        <begin position="30"/>
        <end position="159"/>
    </location>
</feature>
<dbReference type="InterPro" id="IPR014044">
    <property type="entry name" value="CAP_dom"/>
</dbReference>
<dbReference type="PANTHER" id="PTHR31157">
    <property type="entry name" value="SCP DOMAIN-CONTAINING PROTEIN"/>
    <property type="match status" value="1"/>
</dbReference>
<reference evidence="3" key="1">
    <citation type="submission" date="2021-01" db="EMBL/GenBank/DDBJ databases">
        <title>Whole genome shotgun sequence of Dactylosporangium siamense NBRC 106093.</title>
        <authorList>
            <person name="Komaki H."/>
            <person name="Tamura T."/>
        </authorList>
    </citation>
    <scope>NUCLEOTIDE SEQUENCE</scope>
    <source>
        <strain evidence="3">NBRC 106093</strain>
    </source>
</reference>
<dbReference type="Gene3D" id="3.40.33.10">
    <property type="entry name" value="CAP"/>
    <property type="match status" value="1"/>
</dbReference>
<gene>
    <name evidence="3" type="ORF">Dsi01nite_086590</name>
</gene>
<evidence type="ECO:0000313" key="3">
    <source>
        <dbReference type="EMBL" id="GIG50618.1"/>
    </source>
</evidence>
<sequence length="159" mass="16819">MGIRKGVAVTVVAAAVAAGAAVQAVPAFATDYSSVRGVVALTNNARARAGCGPVTLSPRLSYAAWLHSRDMAGRGYFSHGSPGGSSPGSRVNSVGYRWSSYGENIAWGQRNANEVMGDWMRSPGHRANILNCRFRNVGVAVAYNGRGVPYWTQDFASPR</sequence>
<dbReference type="Proteomes" id="UP000660611">
    <property type="component" value="Unassembled WGS sequence"/>
</dbReference>